<dbReference type="Proteomes" id="UP001172743">
    <property type="component" value="Unassembled WGS sequence"/>
</dbReference>
<proteinExistence type="inferred from homology"/>
<dbReference type="Pfam" id="PF00589">
    <property type="entry name" value="Phage_integrase"/>
    <property type="match status" value="1"/>
</dbReference>
<dbReference type="Pfam" id="PF13495">
    <property type="entry name" value="Phage_int_SAM_4"/>
    <property type="match status" value="1"/>
</dbReference>
<dbReference type="PROSITE" id="PS51900">
    <property type="entry name" value="CB"/>
    <property type="match status" value="1"/>
</dbReference>
<evidence type="ECO:0000256" key="2">
    <source>
        <dbReference type="ARBA" id="ARBA00022908"/>
    </source>
</evidence>
<keyword evidence="9" id="KW-1185">Reference proteome</keyword>
<dbReference type="EMBL" id="JAUHTQ010000001">
    <property type="protein sequence ID" value="MDN4492153.1"/>
    <property type="molecule type" value="Genomic_DNA"/>
</dbReference>
<comment type="similarity">
    <text evidence="1">Belongs to the 'phage' integrase family.</text>
</comment>
<feature type="domain" description="Tyr recombinase" evidence="6">
    <location>
        <begin position="110"/>
        <end position="287"/>
    </location>
</feature>
<evidence type="ECO:0000256" key="4">
    <source>
        <dbReference type="ARBA" id="ARBA00023172"/>
    </source>
</evidence>
<dbReference type="PANTHER" id="PTHR30349">
    <property type="entry name" value="PHAGE INTEGRASE-RELATED"/>
    <property type="match status" value="1"/>
</dbReference>
<dbReference type="SUPFAM" id="SSF56349">
    <property type="entry name" value="DNA breaking-rejoining enzymes"/>
    <property type="match status" value="1"/>
</dbReference>
<gene>
    <name evidence="8" type="ORF">QYB95_01255</name>
</gene>
<evidence type="ECO:0000256" key="1">
    <source>
        <dbReference type="ARBA" id="ARBA00008857"/>
    </source>
</evidence>
<evidence type="ECO:0000259" key="6">
    <source>
        <dbReference type="PROSITE" id="PS51898"/>
    </source>
</evidence>
<reference evidence="8" key="1">
    <citation type="submission" date="2023-07" db="EMBL/GenBank/DDBJ databases">
        <title>Ureibacillus sp. isolated from freshwater well.</title>
        <authorList>
            <person name="Kirdat K."/>
            <person name="Bhatt A."/>
            <person name="Teware R."/>
            <person name="Bhavsar Y."/>
            <person name="Yadav A."/>
        </authorList>
    </citation>
    <scope>NUCLEOTIDE SEQUENCE</scope>
    <source>
        <strain evidence="8">BA0131</strain>
    </source>
</reference>
<dbReference type="InterPro" id="IPR013762">
    <property type="entry name" value="Integrase-like_cat_sf"/>
</dbReference>
<dbReference type="PROSITE" id="PS51898">
    <property type="entry name" value="TYR_RECOMBINASE"/>
    <property type="match status" value="1"/>
</dbReference>
<protein>
    <submittedName>
        <fullName evidence="8">Tyrosine-type recombinase/integrase</fullName>
    </submittedName>
</protein>
<evidence type="ECO:0000313" key="8">
    <source>
        <dbReference type="EMBL" id="MDN4492153.1"/>
    </source>
</evidence>
<dbReference type="InterPro" id="IPR004107">
    <property type="entry name" value="Integrase_SAM-like_N"/>
</dbReference>
<comment type="caution">
    <text evidence="8">The sequence shown here is derived from an EMBL/GenBank/DDBJ whole genome shotgun (WGS) entry which is preliminary data.</text>
</comment>
<evidence type="ECO:0000256" key="5">
    <source>
        <dbReference type="PROSITE-ProRule" id="PRU01248"/>
    </source>
</evidence>
<dbReference type="Gene3D" id="1.10.443.10">
    <property type="entry name" value="Intergrase catalytic core"/>
    <property type="match status" value="1"/>
</dbReference>
<dbReference type="RefSeq" id="WP_301136258.1">
    <property type="nucleotide sequence ID" value="NZ_JAUHTQ010000001.1"/>
</dbReference>
<dbReference type="InterPro" id="IPR002104">
    <property type="entry name" value="Integrase_catalytic"/>
</dbReference>
<dbReference type="InterPro" id="IPR050090">
    <property type="entry name" value="Tyrosine_recombinase_XerCD"/>
</dbReference>
<keyword evidence="4" id="KW-0233">DNA recombination</keyword>
<evidence type="ECO:0000313" key="9">
    <source>
        <dbReference type="Proteomes" id="UP001172743"/>
    </source>
</evidence>
<dbReference type="InterPro" id="IPR011010">
    <property type="entry name" value="DNA_brk_join_enz"/>
</dbReference>
<dbReference type="Gene3D" id="1.10.150.130">
    <property type="match status" value="1"/>
</dbReference>
<keyword evidence="3 5" id="KW-0238">DNA-binding</keyword>
<accession>A0ABT8GL59</accession>
<dbReference type="InterPro" id="IPR010998">
    <property type="entry name" value="Integrase_recombinase_N"/>
</dbReference>
<feature type="domain" description="Core-binding (CB)" evidence="7">
    <location>
        <begin position="1"/>
        <end position="89"/>
    </location>
</feature>
<sequence>MNPIQTLTNFEEWLRKRDKSEETICSYMASIKRFINHKQEQTNGPVLINQIKEDDVQSFVHFLQTKKQYKPASINVMLNALRTYFKFAERNQWIERNPTIHIESVKNHKKRRDYLTIEEIQQLLDVIDHPIANLIVRTLAFTGLRISECLALEIEDVDFVKNLIYVRKGKGNKPRMIPLSESLKPYLVEYIVGQRSSIEESTKLFATQKTGGFSAVYINRILKDATEQLDWKKHVTAHTLRHSFASELVRQQVELPKVAALLGHSDFRTVTSIYVHIADDELQKAVELIQL</sequence>
<evidence type="ECO:0000259" key="7">
    <source>
        <dbReference type="PROSITE" id="PS51900"/>
    </source>
</evidence>
<dbReference type="PANTHER" id="PTHR30349:SF41">
    <property type="entry name" value="INTEGRASE_RECOMBINASE PROTEIN MJ0367-RELATED"/>
    <property type="match status" value="1"/>
</dbReference>
<organism evidence="8 9">
    <name type="scientific">Ureibacillus aquaedulcis</name>
    <dbReference type="NCBI Taxonomy" id="3058421"/>
    <lineage>
        <taxon>Bacteria</taxon>
        <taxon>Bacillati</taxon>
        <taxon>Bacillota</taxon>
        <taxon>Bacilli</taxon>
        <taxon>Bacillales</taxon>
        <taxon>Caryophanaceae</taxon>
        <taxon>Ureibacillus</taxon>
    </lineage>
</organism>
<evidence type="ECO:0000256" key="3">
    <source>
        <dbReference type="ARBA" id="ARBA00023125"/>
    </source>
</evidence>
<keyword evidence="2" id="KW-0229">DNA integration</keyword>
<dbReference type="InterPro" id="IPR044068">
    <property type="entry name" value="CB"/>
</dbReference>
<name>A0ABT8GL59_9BACL</name>